<dbReference type="InterPro" id="IPR016164">
    <property type="entry name" value="FAD-linked_Oxase-like_C"/>
</dbReference>
<keyword evidence="3" id="KW-0285">Flavoprotein</keyword>
<evidence type="ECO:0000259" key="8">
    <source>
        <dbReference type="PROSITE" id="PS51387"/>
    </source>
</evidence>
<dbReference type="Pfam" id="PF02913">
    <property type="entry name" value="FAD-oxidase_C"/>
    <property type="match status" value="1"/>
</dbReference>
<dbReference type="FunFam" id="3.30.465.10:FF:000016">
    <property type="entry name" value="probable D-lactate dehydrogenase, mitochondrial"/>
    <property type="match status" value="1"/>
</dbReference>
<dbReference type="InterPro" id="IPR016171">
    <property type="entry name" value="Vanillyl_alc_oxidase_C-sub2"/>
</dbReference>
<evidence type="ECO:0000256" key="2">
    <source>
        <dbReference type="ARBA" id="ARBA00008000"/>
    </source>
</evidence>
<dbReference type="SUPFAM" id="SSF55103">
    <property type="entry name" value="FAD-linked oxidases, C-terminal domain"/>
    <property type="match status" value="1"/>
</dbReference>
<dbReference type="PROSITE" id="PS51387">
    <property type="entry name" value="FAD_PCMH"/>
    <property type="match status" value="1"/>
</dbReference>
<evidence type="ECO:0000313" key="12">
    <source>
        <dbReference type="Proteomes" id="UP000321726"/>
    </source>
</evidence>
<dbReference type="Proteomes" id="UP000184123">
    <property type="component" value="Unassembled WGS sequence"/>
</dbReference>
<dbReference type="AlphaFoldDB" id="A0A1M7G9S0"/>
<dbReference type="GO" id="GO:0071949">
    <property type="term" value="F:FAD binding"/>
    <property type="evidence" value="ECO:0007669"/>
    <property type="project" value="InterPro"/>
</dbReference>
<evidence type="ECO:0000256" key="7">
    <source>
        <dbReference type="ARBA" id="ARBA00038897"/>
    </source>
</evidence>
<dbReference type="Pfam" id="PF01565">
    <property type="entry name" value="FAD_binding_4"/>
    <property type="match status" value="1"/>
</dbReference>
<dbReference type="InterPro" id="IPR036318">
    <property type="entry name" value="FAD-bd_PCMH-like_sf"/>
</dbReference>
<proteinExistence type="inferred from homology"/>
<dbReference type="GO" id="GO:1903457">
    <property type="term" value="P:lactate catabolic process"/>
    <property type="evidence" value="ECO:0007669"/>
    <property type="project" value="TreeGrafter"/>
</dbReference>
<dbReference type="PANTHER" id="PTHR11748:SF111">
    <property type="entry name" value="D-LACTATE DEHYDROGENASE, MITOCHONDRIAL-RELATED"/>
    <property type="match status" value="1"/>
</dbReference>
<dbReference type="InterPro" id="IPR016166">
    <property type="entry name" value="FAD-bd_PCMH"/>
</dbReference>
<dbReference type="GO" id="GO:0004458">
    <property type="term" value="F:D-lactate dehydrogenase (cytochrome) activity"/>
    <property type="evidence" value="ECO:0007669"/>
    <property type="project" value="UniProtKB-EC"/>
</dbReference>
<evidence type="ECO:0000256" key="4">
    <source>
        <dbReference type="ARBA" id="ARBA00022827"/>
    </source>
</evidence>
<keyword evidence="5" id="KW-0809">Transit peptide</keyword>
<keyword evidence="4" id="KW-0274">FAD</keyword>
<protein>
    <recommendedName>
        <fullName evidence="7">D-lactate dehydrogenase (cytochrome)</fullName>
        <ecNumber evidence="7">1.1.2.4</ecNumber>
    </recommendedName>
</protein>
<dbReference type="FunFam" id="3.30.70.2740:FF:000001">
    <property type="entry name" value="D-lactate dehydrogenase mitochondrial"/>
    <property type="match status" value="1"/>
</dbReference>
<dbReference type="Gene3D" id="1.10.45.10">
    <property type="entry name" value="Vanillyl-alcohol Oxidase, Chain A, domain 4"/>
    <property type="match status" value="1"/>
</dbReference>
<dbReference type="EMBL" id="BJXU01000053">
    <property type="protein sequence ID" value="GEN23708.1"/>
    <property type="molecule type" value="Genomic_DNA"/>
</dbReference>
<gene>
    <name evidence="9" type="ORF">HCU01_16570</name>
    <name evidence="10" type="ORF">SAMN05660971_02250</name>
</gene>
<dbReference type="Gene3D" id="3.30.70.2740">
    <property type="match status" value="1"/>
</dbReference>
<keyword evidence="6" id="KW-0560">Oxidoreductase</keyword>
<dbReference type="InterPro" id="IPR016169">
    <property type="entry name" value="FAD-bd_PCMH_sub2"/>
</dbReference>
<evidence type="ECO:0000313" key="10">
    <source>
        <dbReference type="EMBL" id="SHM12926.1"/>
    </source>
</evidence>
<dbReference type="FunFam" id="3.30.43.10:FF:000010">
    <property type="entry name" value="probable D-lactate dehydrogenase, mitochondrial"/>
    <property type="match status" value="1"/>
</dbReference>
<keyword evidence="12" id="KW-1185">Reference proteome</keyword>
<dbReference type="InterPro" id="IPR006094">
    <property type="entry name" value="Oxid_FAD_bind_N"/>
</dbReference>
<accession>A0A1M7G9S0</accession>
<dbReference type="STRING" id="44933.SAMN05660971_02250"/>
<dbReference type="SUPFAM" id="SSF56176">
    <property type="entry name" value="FAD-binding/transporter-associated domain-like"/>
    <property type="match status" value="1"/>
</dbReference>
<dbReference type="Proteomes" id="UP000321726">
    <property type="component" value="Unassembled WGS sequence"/>
</dbReference>
<dbReference type="OrthoDB" id="9811557at2"/>
<reference evidence="10 11" key="1">
    <citation type="submission" date="2016-11" db="EMBL/GenBank/DDBJ databases">
        <authorList>
            <person name="Jaros S."/>
            <person name="Januszkiewicz K."/>
            <person name="Wedrychowicz H."/>
        </authorList>
    </citation>
    <scope>NUCLEOTIDE SEQUENCE [LARGE SCALE GENOMIC DNA]</scope>
    <source>
        <strain evidence="10 11">DSM 4740</strain>
    </source>
</reference>
<dbReference type="RefSeq" id="WP_084541885.1">
    <property type="nucleotide sequence ID" value="NZ_BJXU01000053.1"/>
</dbReference>
<reference evidence="9 12" key="2">
    <citation type="submission" date="2019-07" db="EMBL/GenBank/DDBJ databases">
        <title>Whole genome shotgun sequence of Halomonas cupida NBRC 102219.</title>
        <authorList>
            <person name="Hosoyama A."/>
            <person name="Uohara A."/>
            <person name="Ohji S."/>
            <person name="Ichikawa N."/>
        </authorList>
    </citation>
    <scope>NUCLEOTIDE SEQUENCE [LARGE SCALE GENOMIC DNA]</scope>
    <source>
        <strain evidence="9 12">NBRC 102219</strain>
    </source>
</reference>
<dbReference type="Gene3D" id="3.30.465.10">
    <property type="match status" value="1"/>
</dbReference>
<comment type="cofactor">
    <cofactor evidence="1">
        <name>FAD</name>
        <dbReference type="ChEBI" id="CHEBI:57692"/>
    </cofactor>
</comment>
<dbReference type="EC" id="1.1.2.4" evidence="7"/>
<evidence type="ECO:0000256" key="3">
    <source>
        <dbReference type="ARBA" id="ARBA00022630"/>
    </source>
</evidence>
<organism evidence="10 11">
    <name type="scientific">Halomonas cupida</name>
    <dbReference type="NCBI Taxonomy" id="44933"/>
    <lineage>
        <taxon>Bacteria</taxon>
        <taxon>Pseudomonadati</taxon>
        <taxon>Pseudomonadota</taxon>
        <taxon>Gammaproteobacteria</taxon>
        <taxon>Oceanospirillales</taxon>
        <taxon>Halomonadaceae</taxon>
        <taxon>Halomonas</taxon>
    </lineage>
</organism>
<sequence length="478" mass="51096">MSNTDTASAAESHQRVFLPPRPSAEVISALLAELEPLLGERITTATGVREQHGHDESWHHPAAPDAVCFPHSTEEVSAVVKACARLNVPVIPYGVGTSIEGQVIAEHGGLCVDLSAMNQIIKVRPEDMDATVQPGVTRNQLNTDLRATGLFFSVDPGADASMGGMASTRASGTNTVRYGTIRENVLSLTVVMPDGRIVRTGSRARKSAAGYDLTHLMIGAEGTLGIITELTVKLHGLPEAISSATVAFEDVAGAVNTVIASIQYGIPMARIELLDALSMRAVNQFSKLDYAEKPTLFLEFHGTHAGVREQAEALAELCGEFGGSDFAWATQEEDRQKLWQARHDAAYAARQLRPGMEFLATDICVPISKLAECIEATEQDVQESGLVAPLLGHVGDGNFHLVVVIDRNSDDEITNLKAFNARLVQRALQAGGTCTGEHGIGMGKRGYMADEHGEALSVMRAIKMALDPQGIMNPGKMV</sequence>
<evidence type="ECO:0000313" key="9">
    <source>
        <dbReference type="EMBL" id="GEN23708.1"/>
    </source>
</evidence>
<dbReference type="FunFam" id="1.10.45.10:FF:000001">
    <property type="entry name" value="D-lactate dehydrogenase mitochondrial"/>
    <property type="match status" value="1"/>
</dbReference>
<dbReference type="EMBL" id="FRCA01000005">
    <property type="protein sequence ID" value="SHM12926.1"/>
    <property type="molecule type" value="Genomic_DNA"/>
</dbReference>
<evidence type="ECO:0000256" key="1">
    <source>
        <dbReference type="ARBA" id="ARBA00001974"/>
    </source>
</evidence>
<dbReference type="InterPro" id="IPR004113">
    <property type="entry name" value="FAD-bd_oxidored_4_C"/>
</dbReference>
<comment type="similarity">
    <text evidence="2">Belongs to the FAD-binding oxidoreductase/transferase type 4 family.</text>
</comment>
<dbReference type="PANTHER" id="PTHR11748">
    <property type="entry name" value="D-LACTATE DEHYDROGENASE"/>
    <property type="match status" value="1"/>
</dbReference>
<feature type="domain" description="FAD-binding PCMH-type" evidence="8">
    <location>
        <begin position="60"/>
        <end position="237"/>
    </location>
</feature>
<evidence type="ECO:0000256" key="5">
    <source>
        <dbReference type="ARBA" id="ARBA00022946"/>
    </source>
</evidence>
<dbReference type="GO" id="GO:0008720">
    <property type="term" value="F:D-lactate dehydrogenase (NAD+) activity"/>
    <property type="evidence" value="ECO:0007669"/>
    <property type="project" value="TreeGrafter"/>
</dbReference>
<evidence type="ECO:0000313" key="11">
    <source>
        <dbReference type="Proteomes" id="UP000184123"/>
    </source>
</evidence>
<name>A0A1M7G9S0_9GAMM</name>
<evidence type="ECO:0000256" key="6">
    <source>
        <dbReference type="ARBA" id="ARBA00023002"/>
    </source>
</evidence>